<evidence type="ECO:0000256" key="1">
    <source>
        <dbReference type="ARBA" id="ARBA00022737"/>
    </source>
</evidence>
<dbReference type="PANTHER" id="PTHR45883:SF2">
    <property type="entry name" value="HSC70-INTERACTING PROTEIN"/>
    <property type="match status" value="1"/>
</dbReference>
<evidence type="ECO:0000313" key="6">
    <source>
        <dbReference type="Proteomes" id="UP000186817"/>
    </source>
</evidence>
<feature type="region of interest" description="Disordered" evidence="3">
    <location>
        <begin position="232"/>
        <end position="306"/>
    </location>
</feature>
<feature type="compositionally biased region" description="Basic and acidic residues" evidence="3">
    <location>
        <begin position="232"/>
        <end position="242"/>
    </location>
</feature>
<evidence type="ECO:0000256" key="2">
    <source>
        <dbReference type="ARBA" id="ARBA00022803"/>
    </source>
</evidence>
<reference evidence="5 6" key="1">
    <citation type="submission" date="2016-02" db="EMBL/GenBank/DDBJ databases">
        <title>Genome analysis of coral dinoflagellate symbionts highlights evolutionary adaptations to a symbiotic lifestyle.</title>
        <authorList>
            <person name="Aranda M."/>
            <person name="Li Y."/>
            <person name="Liew Y.J."/>
            <person name="Baumgarten S."/>
            <person name="Simakov O."/>
            <person name="Wilson M."/>
            <person name="Piel J."/>
            <person name="Ashoor H."/>
            <person name="Bougouffa S."/>
            <person name="Bajic V.B."/>
            <person name="Ryu T."/>
            <person name="Ravasi T."/>
            <person name="Bayer T."/>
            <person name="Micklem G."/>
            <person name="Kim H."/>
            <person name="Bhak J."/>
            <person name="Lajeunesse T.C."/>
            <person name="Voolstra C.R."/>
        </authorList>
    </citation>
    <scope>NUCLEOTIDE SEQUENCE [LARGE SCALE GENOMIC DNA]</scope>
    <source>
        <strain evidence="5 6">CCMP2467</strain>
    </source>
</reference>
<accession>A0A1Q9EQF1</accession>
<gene>
    <name evidence="5" type="primary">TDX</name>
    <name evidence="5" type="ORF">AK812_SmicGene6760</name>
</gene>
<proteinExistence type="predicted"/>
<evidence type="ECO:0000313" key="5">
    <source>
        <dbReference type="EMBL" id="OLQ09664.1"/>
    </source>
</evidence>
<dbReference type="CDD" id="cd14438">
    <property type="entry name" value="Hip_N"/>
    <property type="match status" value="1"/>
</dbReference>
<evidence type="ECO:0000256" key="3">
    <source>
        <dbReference type="SAM" id="MobiDB-lite"/>
    </source>
</evidence>
<dbReference type="Proteomes" id="UP000186817">
    <property type="component" value="Unassembled WGS sequence"/>
</dbReference>
<protein>
    <submittedName>
        <fullName evidence="5">TPR repeat-containing thioredoxin TDX</fullName>
    </submittedName>
</protein>
<dbReference type="AlphaFoldDB" id="A0A1Q9EQF1"/>
<dbReference type="GO" id="GO:0046983">
    <property type="term" value="F:protein dimerization activity"/>
    <property type="evidence" value="ECO:0007669"/>
    <property type="project" value="InterPro"/>
</dbReference>
<dbReference type="Gene3D" id="6.10.250.3420">
    <property type="match status" value="1"/>
</dbReference>
<dbReference type="OrthoDB" id="2121326at2759"/>
<dbReference type="PANTHER" id="PTHR45883">
    <property type="entry name" value="HSC70-INTERACTING PROTEIN"/>
    <property type="match status" value="1"/>
</dbReference>
<dbReference type="EMBL" id="LSRX01000093">
    <property type="protein sequence ID" value="OLQ09664.1"/>
    <property type="molecule type" value="Genomic_DNA"/>
</dbReference>
<dbReference type="Gene3D" id="1.25.40.10">
    <property type="entry name" value="Tetratricopeptide repeat domain"/>
    <property type="match status" value="1"/>
</dbReference>
<feature type="compositionally biased region" description="Acidic residues" evidence="3">
    <location>
        <begin position="53"/>
        <end position="63"/>
    </location>
</feature>
<dbReference type="GO" id="GO:0030544">
    <property type="term" value="F:Hsp70 protein binding"/>
    <property type="evidence" value="ECO:0007669"/>
    <property type="project" value="TreeGrafter"/>
</dbReference>
<comment type="caution">
    <text evidence="5">The sequence shown here is derived from an EMBL/GenBank/DDBJ whole genome shotgun (WGS) entry which is preliminary data.</text>
</comment>
<name>A0A1Q9EQF1_SYMMI</name>
<feature type="compositionally biased region" description="Low complexity" evidence="3">
    <location>
        <begin position="82"/>
        <end position="92"/>
    </location>
</feature>
<keyword evidence="2" id="KW-0802">TPR repeat</keyword>
<dbReference type="Pfam" id="PF18253">
    <property type="entry name" value="HipN"/>
    <property type="match status" value="1"/>
</dbReference>
<organism evidence="5 6">
    <name type="scientific">Symbiodinium microadriaticum</name>
    <name type="common">Dinoflagellate</name>
    <name type="synonym">Zooxanthella microadriatica</name>
    <dbReference type="NCBI Taxonomy" id="2951"/>
    <lineage>
        <taxon>Eukaryota</taxon>
        <taxon>Sar</taxon>
        <taxon>Alveolata</taxon>
        <taxon>Dinophyceae</taxon>
        <taxon>Suessiales</taxon>
        <taxon>Symbiodiniaceae</taxon>
        <taxon>Symbiodinium</taxon>
    </lineage>
</organism>
<dbReference type="InterPro" id="IPR011990">
    <property type="entry name" value="TPR-like_helical_dom_sf"/>
</dbReference>
<keyword evidence="1" id="KW-0677">Repeat</keyword>
<evidence type="ECO:0000259" key="4">
    <source>
        <dbReference type="Pfam" id="PF18253"/>
    </source>
</evidence>
<sequence>MLRGVMPCQFNMVAISVSRIKSRRLPRGGRADQRLLRDRLSGPDVVTEAGAAAEDEAEADAEADSSPVGAVETGTWVGTRTPAEAPASATTGPAGFAAPPPAAPAAAAAARAAAFAALLANSPAVLDENEQCGHPAQSRDKKCPTGTSSGAILHPFRYSVRRLLDEGRGGYSRVRTPWAAKALQATMATPRIQVEALETLVTKLKEDPSLVYDPKLAFFKEFVLSWGAKVPEAKPKPKEEPKAPAAEPANEDEEEDEEPEEPEDPDPERLEEDPEPYPPQGPSENCELSDSELDKQGELKQAAAEAQEDGNLAKALEKLTEAFQIGNVSAMMFAKRAELLLKLKRPCACIACRKDWLSSHECGVPNYDAGSHMVSKQQLEEALARFNEVGATSVQSLRPSSLGSEAWKHSFSIAAALLRGIHQHVPRVVRSVEFAEGADCKPYYSKLPSGGRGVVATVCVKLSQKEVYGEIATRSRIGAYVRLGSEVIFAHHEPPTDLSTEPLLLEVYGFDFPVLPETIKLRRHLKQVLGQDYSRKSAAAWYEKHKDEFCPLKDSKLRRILASVFEVHSLMFLPEWAVSRALWGMLNICTLTYIGFEFWDEGKNGIRVTVQSSTPADPDDVECLQFLLPRDQTD</sequence>
<feature type="domain" description="Hsp70-interacting protein N-terminal" evidence="4">
    <location>
        <begin position="193"/>
        <end position="231"/>
    </location>
</feature>
<keyword evidence="6" id="KW-1185">Reference proteome</keyword>
<feature type="region of interest" description="Disordered" evidence="3">
    <location>
        <begin position="36"/>
        <end position="92"/>
    </location>
</feature>
<feature type="compositionally biased region" description="Acidic residues" evidence="3">
    <location>
        <begin position="249"/>
        <end position="275"/>
    </location>
</feature>
<dbReference type="InterPro" id="IPR034649">
    <property type="entry name" value="Hip_N"/>
</dbReference>